<name>A0ABR6X929_9BURK</name>
<dbReference type="PANTHER" id="PTHR34387:SF2">
    <property type="entry name" value="SLR1258 PROTEIN"/>
    <property type="match status" value="1"/>
</dbReference>
<dbReference type="Gene3D" id="3.30.110.170">
    <property type="entry name" value="Protein of unknown function (DUF541), domain 1"/>
    <property type="match status" value="1"/>
</dbReference>
<feature type="chain" id="PRO_5046735889" evidence="1">
    <location>
        <begin position="22"/>
        <end position="241"/>
    </location>
</feature>
<dbReference type="Pfam" id="PF04402">
    <property type="entry name" value="SIMPL"/>
    <property type="match status" value="1"/>
</dbReference>
<organism evidence="2 3">
    <name type="scientific">Undibacterium seohonense</name>
    <dbReference type="NCBI Taxonomy" id="1344950"/>
    <lineage>
        <taxon>Bacteria</taxon>
        <taxon>Pseudomonadati</taxon>
        <taxon>Pseudomonadota</taxon>
        <taxon>Betaproteobacteria</taxon>
        <taxon>Burkholderiales</taxon>
        <taxon>Oxalobacteraceae</taxon>
        <taxon>Undibacterium</taxon>
    </lineage>
</organism>
<reference evidence="2 3" key="1">
    <citation type="submission" date="2020-08" db="EMBL/GenBank/DDBJ databases">
        <title>Novel species isolated from subtropical streams in China.</title>
        <authorList>
            <person name="Lu H."/>
        </authorList>
    </citation>
    <scope>NUCLEOTIDE SEQUENCE [LARGE SCALE GENOMIC DNA]</scope>
    <source>
        <strain evidence="2 3">KACC 16656</strain>
    </source>
</reference>
<protein>
    <submittedName>
        <fullName evidence="2">SIMPL domain-containing protein</fullName>
    </submittedName>
</protein>
<dbReference type="InterPro" id="IPR052022">
    <property type="entry name" value="26kDa_periplasmic_antigen"/>
</dbReference>
<dbReference type="Proteomes" id="UP000648257">
    <property type="component" value="Unassembled WGS sequence"/>
</dbReference>
<dbReference type="RefSeq" id="WP_186924511.1">
    <property type="nucleotide sequence ID" value="NZ_JACOFW010000034.1"/>
</dbReference>
<keyword evidence="3" id="KW-1185">Reference proteome</keyword>
<dbReference type="InterPro" id="IPR007497">
    <property type="entry name" value="SIMPL/DUF541"/>
</dbReference>
<evidence type="ECO:0000313" key="2">
    <source>
        <dbReference type="EMBL" id="MBC3809450.1"/>
    </source>
</evidence>
<proteinExistence type="predicted"/>
<dbReference type="PANTHER" id="PTHR34387">
    <property type="entry name" value="SLR1258 PROTEIN"/>
    <property type="match status" value="1"/>
</dbReference>
<dbReference type="EMBL" id="JACOFW010000034">
    <property type="protein sequence ID" value="MBC3809450.1"/>
    <property type="molecule type" value="Genomic_DNA"/>
</dbReference>
<sequence length="241" mass="26731">MIILKRICIFCCFALTSSAIASSLPNYPFIHATGEASLSLRPNIGEIDFELTELSADPELTLSMIEKSSADVMALLASYALDLEDIEAAEIKKYVSAVEYLETTETTKKYRLMRNFHIVVRDIQKWNSIVTSLLAKPYLGNFSINFGRNDIDRIQADLVIMATTNAKENAKRLAQGLSVRLGAANGVSQSPLKSISTLLGLDGAVRREELSVQSKPIAKDFAVPVWLKYKQNVEVVFRIKP</sequence>
<gene>
    <name evidence="2" type="ORF">H8K52_19080</name>
</gene>
<feature type="signal peptide" evidence="1">
    <location>
        <begin position="1"/>
        <end position="21"/>
    </location>
</feature>
<evidence type="ECO:0000256" key="1">
    <source>
        <dbReference type="SAM" id="SignalP"/>
    </source>
</evidence>
<evidence type="ECO:0000313" key="3">
    <source>
        <dbReference type="Proteomes" id="UP000648257"/>
    </source>
</evidence>
<keyword evidence="1" id="KW-0732">Signal</keyword>
<comment type="caution">
    <text evidence="2">The sequence shown here is derived from an EMBL/GenBank/DDBJ whole genome shotgun (WGS) entry which is preliminary data.</text>
</comment>
<accession>A0ABR6X929</accession>